<name>A0A5M6ILV0_9PROT</name>
<evidence type="ECO:0000313" key="4">
    <source>
        <dbReference type="Proteomes" id="UP000325255"/>
    </source>
</evidence>
<keyword evidence="4" id="KW-1185">Reference proteome</keyword>
<evidence type="ECO:0000256" key="1">
    <source>
        <dbReference type="ARBA" id="ARBA00023002"/>
    </source>
</evidence>
<feature type="domain" description="FAD dependent oxidoreductase" evidence="2">
    <location>
        <begin position="34"/>
        <end position="390"/>
    </location>
</feature>
<dbReference type="InterPro" id="IPR006076">
    <property type="entry name" value="FAD-dep_OxRdtase"/>
</dbReference>
<dbReference type="PANTHER" id="PTHR13847">
    <property type="entry name" value="SARCOSINE DEHYDROGENASE-RELATED"/>
    <property type="match status" value="1"/>
</dbReference>
<proteinExistence type="predicted"/>
<organism evidence="3 4">
    <name type="scientific">Rhodovastum atsumiense</name>
    <dbReference type="NCBI Taxonomy" id="504468"/>
    <lineage>
        <taxon>Bacteria</taxon>
        <taxon>Pseudomonadati</taxon>
        <taxon>Pseudomonadota</taxon>
        <taxon>Alphaproteobacteria</taxon>
        <taxon>Acetobacterales</taxon>
        <taxon>Acetobacteraceae</taxon>
        <taxon>Rhodovastum</taxon>
    </lineage>
</organism>
<comment type="caution">
    <text evidence="3">The sequence shown here is derived from an EMBL/GenBank/DDBJ whole genome shotgun (WGS) entry which is preliminary data.</text>
</comment>
<dbReference type="PANTHER" id="PTHR13847:SF281">
    <property type="entry name" value="FAD DEPENDENT OXIDOREDUCTASE DOMAIN-CONTAINING PROTEIN"/>
    <property type="match status" value="1"/>
</dbReference>
<dbReference type="SUPFAM" id="SSF51905">
    <property type="entry name" value="FAD/NAD(P)-binding domain"/>
    <property type="match status" value="1"/>
</dbReference>
<gene>
    <name evidence="3" type="ORF">F1189_25145</name>
</gene>
<protein>
    <submittedName>
        <fullName evidence="3">FAD-binding oxidoreductase</fullName>
    </submittedName>
</protein>
<dbReference type="InterPro" id="IPR036188">
    <property type="entry name" value="FAD/NAD-bd_sf"/>
</dbReference>
<dbReference type="OrthoDB" id="9806601at2"/>
<dbReference type="EMBL" id="VWPK01000055">
    <property type="protein sequence ID" value="KAA5609263.1"/>
    <property type="molecule type" value="Genomic_DNA"/>
</dbReference>
<evidence type="ECO:0000259" key="2">
    <source>
        <dbReference type="Pfam" id="PF01266"/>
    </source>
</evidence>
<dbReference type="Gene3D" id="3.50.50.60">
    <property type="entry name" value="FAD/NAD(P)-binding domain"/>
    <property type="match status" value="1"/>
</dbReference>
<sequence>MPQTDPVPWPPSLWAAVTPSAPDLPVLEGEQRADVVVIGAGFTGLSTALHLAEAGTDVLVVEAMAPGWGASGRNNGQVIPTLTRMNPDDLVARYGGAGERFAAMLGGSADLLFETVRRCDIAAEAEQTGWVQPAHSPGRMRIAETRVRQWERWGAPVELLDRMQMRNMMGSGYWHGGFWNRSGGHINPLALARGLAAAVLGRGGRICVRSPVLGFDRVEGNWIVRGARGTVRARALVLASNAYTGELAPALAPAVAREVVPVHSWQMATAPVDPVLRRTVIPGRQAMSDTHGDLYFARWDARDRLVTGGALILPVNAVERLQARIATRLARIWPQLGTVRFDYVWNGYIGMTPDYAPRFHELGPDAWGWTGCNGRAVSLAIAIGREFARLAGGTGTEQVALPFGPPTPLPLHGLLRRVAPLKLLEYRWRDAREIA</sequence>
<accession>A0A5M6ILV0</accession>
<evidence type="ECO:0000313" key="3">
    <source>
        <dbReference type="EMBL" id="KAA5609263.1"/>
    </source>
</evidence>
<dbReference type="RefSeq" id="WP_150044036.1">
    <property type="nucleotide sequence ID" value="NZ_OW485601.1"/>
</dbReference>
<reference evidence="3 4" key="1">
    <citation type="submission" date="2019-09" db="EMBL/GenBank/DDBJ databases">
        <title>Genome sequence of Rhodovastum atsumiense, a diverse member of the Acetobacteraceae family of non-sulfur purple photosynthetic bacteria.</title>
        <authorList>
            <person name="Meyer T."/>
            <person name="Kyndt J."/>
        </authorList>
    </citation>
    <scope>NUCLEOTIDE SEQUENCE [LARGE SCALE GENOMIC DNA]</scope>
    <source>
        <strain evidence="3 4">DSM 21279</strain>
    </source>
</reference>
<dbReference type="GO" id="GO:0005737">
    <property type="term" value="C:cytoplasm"/>
    <property type="evidence" value="ECO:0007669"/>
    <property type="project" value="TreeGrafter"/>
</dbReference>
<dbReference type="Proteomes" id="UP000325255">
    <property type="component" value="Unassembled WGS sequence"/>
</dbReference>
<dbReference type="Pfam" id="PF01266">
    <property type="entry name" value="DAO"/>
    <property type="match status" value="1"/>
</dbReference>
<dbReference type="Gene3D" id="3.30.9.10">
    <property type="entry name" value="D-Amino Acid Oxidase, subunit A, domain 2"/>
    <property type="match status" value="1"/>
</dbReference>
<dbReference type="AlphaFoldDB" id="A0A5M6ILV0"/>
<keyword evidence="1" id="KW-0560">Oxidoreductase</keyword>
<dbReference type="GO" id="GO:0016491">
    <property type="term" value="F:oxidoreductase activity"/>
    <property type="evidence" value="ECO:0007669"/>
    <property type="project" value="UniProtKB-KW"/>
</dbReference>